<evidence type="ECO:0000256" key="1">
    <source>
        <dbReference type="SAM" id="Coils"/>
    </source>
</evidence>
<organism evidence="2 3">
    <name type="scientific">Eruca vesicaria subsp. sativa</name>
    <name type="common">Garden rocket</name>
    <name type="synonym">Eruca sativa</name>
    <dbReference type="NCBI Taxonomy" id="29727"/>
    <lineage>
        <taxon>Eukaryota</taxon>
        <taxon>Viridiplantae</taxon>
        <taxon>Streptophyta</taxon>
        <taxon>Embryophyta</taxon>
        <taxon>Tracheophyta</taxon>
        <taxon>Spermatophyta</taxon>
        <taxon>Magnoliopsida</taxon>
        <taxon>eudicotyledons</taxon>
        <taxon>Gunneridae</taxon>
        <taxon>Pentapetalae</taxon>
        <taxon>rosids</taxon>
        <taxon>malvids</taxon>
        <taxon>Brassicales</taxon>
        <taxon>Brassicaceae</taxon>
        <taxon>Brassiceae</taxon>
        <taxon>Eruca</taxon>
    </lineage>
</organism>
<proteinExistence type="predicted"/>
<comment type="caution">
    <text evidence="2">The sequence shown here is derived from an EMBL/GenBank/DDBJ whole genome shotgun (WGS) entry which is preliminary data.</text>
</comment>
<feature type="coiled-coil region" evidence="1">
    <location>
        <begin position="39"/>
        <end position="66"/>
    </location>
</feature>
<dbReference type="Proteomes" id="UP001642260">
    <property type="component" value="Unassembled WGS sequence"/>
</dbReference>
<accession>A0ABC8J2X0</accession>
<evidence type="ECO:0000313" key="2">
    <source>
        <dbReference type="EMBL" id="CAH8311521.1"/>
    </source>
</evidence>
<sequence>MTVSPTPKYKSDFDSFPGNRYFTYKNYEYDGMHFCQPWAFGVQEEVQHLRREVDDMTEEIAKIKRLITSTSST</sequence>
<dbReference type="EMBL" id="CAKOAT010073155">
    <property type="protein sequence ID" value="CAH8311521.1"/>
    <property type="molecule type" value="Genomic_DNA"/>
</dbReference>
<keyword evidence="1" id="KW-0175">Coiled coil</keyword>
<dbReference type="AlphaFoldDB" id="A0ABC8J2X0"/>
<reference evidence="2 3" key="1">
    <citation type="submission" date="2022-03" db="EMBL/GenBank/DDBJ databases">
        <authorList>
            <person name="Macdonald S."/>
            <person name="Ahmed S."/>
            <person name="Newling K."/>
        </authorList>
    </citation>
    <scope>NUCLEOTIDE SEQUENCE [LARGE SCALE GENOMIC DNA]</scope>
</reference>
<name>A0ABC8J2X0_ERUVS</name>
<evidence type="ECO:0000313" key="3">
    <source>
        <dbReference type="Proteomes" id="UP001642260"/>
    </source>
</evidence>
<gene>
    <name evidence="2" type="ORF">ERUC_LOCUS5983</name>
</gene>
<keyword evidence="3" id="KW-1185">Reference proteome</keyword>
<protein>
    <submittedName>
        <fullName evidence="2">Uncharacterized protein</fullName>
    </submittedName>
</protein>